<dbReference type="PROSITE" id="PS50262">
    <property type="entry name" value="G_PROTEIN_RECEP_F1_2"/>
    <property type="match status" value="1"/>
</dbReference>
<keyword evidence="5" id="KW-0472">Membrane</keyword>
<sequence length="720" mass="84037">MKQAQLFLTDNNVEKKIFFRIIMMRSSNLNSLIAEEEENVQKLVLKNYIPTLIIISCFLVCISIFGLIGNWLVVHTIGRHIFRRFFELLESCLRILGSCSRCKSEQENHIQNHKPSQCRQESCQQQSNHHLDICLSRASSLVPISQSSNSVSNNELRNQCGSLTSVNNASALNIHQSPKSANDCTKNRETTKKFAFTKRNVMHTDLNSDLLIVLLAINDLIICVIDIPTTIFLIVWETRTYDFICRLHVILKSFTLTVSALFLVIIALDRWLLVCFIPCVIMTKKCMKRLIVGTYILGLLWAIPMGLHQGVHTYFKISTVDKLVTSDSEAIIMSHELNSSPKTNQSELNDNVSDSSLISSKKSLLTYFTSQFIDLITSFTNYGYCKSDERFISQSDYEIYQLSIFILFSLIFTCICIFYGYLFSFIIIHQYRWRTKFGPKIKVVRPINTPLTAPKHNVVINKPIKQSCFNCFHLYNRPRFLSVPINQTNLNNKQNQKKFSLSYSDSIIQIDSQSINLDHIKLIQNQNETQHQYKQTNSIEKTHRFKCKFLKKRNLNKKFNSFKLSNNRHIKSVITFILITITFIISYLPSLLIANRFIWPINWELLMETKNEFHFSYNDSIINETNLNIINKNLLNHSITTEMNLSSGNNNNFHNNNLFIYKPNEITKINIKYHLRRFFHFLYFINSSVNPLIYFFFNLKFRLKFKQLINCYNKCFTLQN</sequence>
<dbReference type="InterPro" id="IPR017452">
    <property type="entry name" value="GPCR_Rhodpsn_7TM"/>
</dbReference>
<evidence type="ECO:0000256" key="5">
    <source>
        <dbReference type="ARBA" id="ARBA00023136"/>
    </source>
</evidence>
<dbReference type="CDD" id="cd00637">
    <property type="entry name" value="7tm_classA_rhodopsin-like"/>
    <property type="match status" value="1"/>
</dbReference>
<evidence type="ECO:0000256" key="8">
    <source>
        <dbReference type="RuleBase" id="RU000688"/>
    </source>
</evidence>
<dbReference type="PRINTS" id="PR00237">
    <property type="entry name" value="GPCRRHODOPSN"/>
</dbReference>
<evidence type="ECO:0000256" key="4">
    <source>
        <dbReference type="ARBA" id="ARBA00023040"/>
    </source>
</evidence>
<protein>
    <submittedName>
        <fullName evidence="10">G_PROTEIN_RECEP_F1_2 domain-containing protein</fullName>
    </submittedName>
</protein>
<dbReference type="GO" id="GO:0004930">
    <property type="term" value="F:G protein-coupled receptor activity"/>
    <property type="evidence" value="ECO:0007669"/>
    <property type="project" value="UniProtKB-KW"/>
</dbReference>
<keyword evidence="9" id="KW-1185">Reference proteome</keyword>
<evidence type="ECO:0000256" key="1">
    <source>
        <dbReference type="ARBA" id="ARBA00004141"/>
    </source>
</evidence>
<evidence type="ECO:0000313" key="10">
    <source>
        <dbReference type="WBParaSite" id="SRDH1_77750.1"/>
    </source>
</evidence>
<keyword evidence="4 8" id="KW-0297">G-protein coupled receptor</keyword>
<reference evidence="10" key="2">
    <citation type="submission" date="2023-11" db="UniProtKB">
        <authorList>
            <consortium name="WormBaseParasite"/>
        </authorList>
    </citation>
    <scope>IDENTIFICATION</scope>
</reference>
<accession>A0A183QI85</accession>
<comment type="subcellular location">
    <subcellularLocation>
        <location evidence="1">Membrane</location>
        <topology evidence="1">Multi-pass membrane protein</topology>
    </subcellularLocation>
</comment>
<dbReference type="AlphaFoldDB" id="A0A183QI85"/>
<keyword evidence="2 8" id="KW-0812">Transmembrane</keyword>
<organism evidence="9 10">
    <name type="scientific">Schistosoma rodhaini</name>
    <dbReference type="NCBI Taxonomy" id="6188"/>
    <lineage>
        <taxon>Eukaryota</taxon>
        <taxon>Metazoa</taxon>
        <taxon>Spiralia</taxon>
        <taxon>Lophotrochozoa</taxon>
        <taxon>Platyhelminthes</taxon>
        <taxon>Trematoda</taxon>
        <taxon>Digenea</taxon>
        <taxon>Strigeidida</taxon>
        <taxon>Schistosomatoidea</taxon>
        <taxon>Schistosomatidae</taxon>
        <taxon>Schistosoma</taxon>
    </lineage>
</organism>
<dbReference type="GO" id="GO:0005886">
    <property type="term" value="C:plasma membrane"/>
    <property type="evidence" value="ECO:0007669"/>
    <property type="project" value="TreeGrafter"/>
</dbReference>
<dbReference type="InterPro" id="IPR000276">
    <property type="entry name" value="GPCR_Rhodpsn"/>
</dbReference>
<reference evidence="9" key="1">
    <citation type="submission" date="2022-06" db="EMBL/GenBank/DDBJ databases">
        <authorList>
            <person name="Berger JAMES D."/>
            <person name="Berger JAMES D."/>
        </authorList>
    </citation>
    <scope>NUCLEOTIDE SEQUENCE [LARGE SCALE GENOMIC DNA]</scope>
</reference>
<evidence type="ECO:0000256" key="3">
    <source>
        <dbReference type="ARBA" id="ARBA00022989"/>
    </source>
</evidence>
<dbReference type="WBParaSite" id="SRDH1_77750.1">
    <property type="protein sequence ID" value="SRDH1_77750.1"/>
    <property type="gene ID" value="SRDH1_77750"/>
</dbReference>
<evidence type="ECO:0000256" key="7">
    <source>
        <dbReference type="ARBA" id="ARBA00023224"/>
    </source>
</evidence>
<evidence type="ECO:0000313" key="9">
    <source>
        <dbReference type="Proteomes" id="UP000050792"/>
    </source>
</evidence>
<name>A0A183QI85_9TREM</name>
<evidence type="ECO:0000256" key="2">
    <source>
        <dbReference type="ARBA" id="ARBA00022692"/>
    </source>
</evidence>
<evidence type="ECO:0000256" key="6">
    <source>
        <dbReference type="ARBA" id="ARBA00023170"/>
    </source>
</evidence>
<keyword evidence="6 8" id="KW-0675">Receptor</keyword>
<dbReference type="Gene3D" id="1.20.1070.10">
    <property type="entry name" value="Rhodopsin 7-helix transmembrane proteins"/>
    <property type="match status" value="1"/>
</dbReference>
<keyword evidence="3" id="KW-1133">Transmembrane helix</keyword>
<dbReference type="PANTHER" id="PTHR45695:SF9">
    <property type="entry name" value="LEUCOKININ RECEPTOR"/>
    <property type="match status" value="1"/>
</dbReference>
<comment type="similarity">
    <text evidence="8">Belongs to the G-protein coupled receptor 1 family.</text>
</comment>
<dbReference type="PROSITE" id="PS00237">
    <property type="entry name" value="G_PROTEIN_RECEP_F1_1"/>
    <property type="match status" value="1"/>
</dbReference>
<dbReference type="Proteomes" id="UP000050792">
    <property type="component" value="Unassembled WGS sequence"/>
</dbReference>
<dbReference type="PANTHER" id="PTHR45695">
    <property type="entry name" value="LEUCOKININ RECEPTOR-RELATED"/>
    <property type="match status" value="1"/>
</dbReference>
<proteinExistence type="inferred from homology"/>
<dbReference type="SUPFAM" id="SSF81321">
    <property type="entry name" value="Family A G protein-coupled receptor-like"/>
    <property type="match status" value="2"/>
</dbReference>
<dbReference type="Pfam" id="PF00001">
    <property type="entry name" value="7tm_1"/>
    <property type="match status" value="1"/>
</dbReference>
<keyword evidence="7 8" id="KW-0807">Transducer</keyword>